<evidence type="ECO:0000313" key="3">
    <source>
        <dbReference type="Proteomes" id="UP000237000"/>
    </source>
</evidence>
<dbReference type="InParanoid" id="A0A2P5ENT7"/>
<name>A0A2P5ENT7_TREOI</name>
<gene>
    <name evidence="2" type="ORF">TorRG33x02_170180</name>
</gene>
<proteinExistence type="predicted"/>
<sequence length="168" mass="18790">MLGFGLGVCLARCSVVRHGAGRGTGRHGAGTGTGAGGTGQGGHRRHKAGTSVGYTRQHRAGVGLDVWGYQHKVRVTFWGRASTREESESESSHVNELTQLNIIIVHQIQVPVGYGGASRMDRIENFEEKRFTQDLEDLKRSRVIASFTIDHRHRRRHRRLRQENVRSR</sequence>
<dbReference type="Proteomes" id="UP000237000">
    <property type="component" value="Unassembled WGS sequence"/>
</dbReference>
<evidence type="ECO:0000256" key="1">
    <source>
        <dbReference type="SAM" id="MobiDB-lite"/>
    </source>
</evidence>
<evidence type="ECO:0000313" key="2">
    <source>
        <dbReference type="EMBL" id="PON87241.1"/>
    </source>
</evidence>
<feature type="region of interest" description="Disordered" evidence="1">
    <location>
        <begin position="21"/>
        <end position="53"/>
    </location>
</feature>
<keyword evidence="3" id="KW-1185">Reference proteome</keyword>
<organism evidence="2 3">
    <name type="scientific">Trema orientale</name>
    <name type="common">Charcoal tree</name>
    <name type="synonym">Celtis orientalis</name>
    <dbReference type="NCBI Taxonomy" id="63057"/>
    <lineage>
        <taxon>Eukaryota</taxon>
        <taxon>Viridiplantae</taxon>
        <taxon>Streptophyta</taxon>
        <taxon>Embryophyta</taxon>
        <taxon>Tracheophyta</taxon>
        <taxon>Spermatophyta</taxon>
        <taxon>Magnoliopsida</taxon>
        <taxon>eudicotyledons</taxon>
        <taxon>Gunneridae</taxon>
        <taxon>Pentapetalae</taxon>
        <taxon>rosids</taxon>
        <taxon>fabids</taxon>
        <taxon>Rosales</taxon>
        <taxon>Cannabaceae</taxon>
        <taxon>Trema</taxon>
    </lineage>
</organism>
<protein>
    <submittedName>
        <fullName evidence="2">Uncharacterized protein</fullName>
    </submittedName>
</protein>
<accession>A0A2P5ENT7</accession>
<comment type="caution">
    <text evidence="2">The sequence shown here is derived from an EMBL/GenBank/DDBJ whole genome shotgun (WGS) entry which is preliminary data.</text>
</comment>
<reference evidence="3" key="1">
    <citation type="submission" date="2016-06" db="EMBL/GenBank/DDBJ databases">
        <title>Parallel loss of symbiosis genes in relatives of nitrogen-fixing non-legume Parasponia.</title>
        <authorList>
            <person name="Van Velzen R."/>
            <person name="Holmer R."/>
            <person name="Bu F."/>
            <person name="Rutten L."/>
            <person name="Van Zeijl A."/>
            <person name="Liu W."/>
            <person name="Santuari L."/>
            <person name="Cao Q."/>
            <person name="Sharma T."/>
            <person name="Shen D."/>
            <person name="Roswanjaya Y."/>
            <person name="Wardhani T."/>
            <person name="Kalhor M.S."/>
            <person name="Jansen J."/>
            <person name="Van den Hoogen J."/>
            <person name="Gungor B."/>
            <person name="Hartog M."/>
            <person name="Hontelez J."/>
            <person name="Verver J."/>
            <person name="Yang W.-C."/>
            <person name="Schijlen E."/>
            <person name="Repin R."/>
            <person name="Schilthuizen M."/>
            <person name="Schranz E."/>
            <person name="Heidstra R."/>
            <person name="Miyata K."/>
            <person name="Fedorova E."/>
            <person name="Kohlen W."/>
            <person name="Bisseling T."/>
            <person name="Smit S."/>
            <person name="Geurts R."/>
        </authorList>
    </citation>
    <scope>NUCLEOTIDE SEQUENCE [LARGE SCALE GENOMIC DNA]</scope>
    <source>
        <strain evidence="3">cv. RG33-2</strain>
    </source>
</reference>
<dbReference type="EMBL" id="JXTC01000120">
    <property type="protein sequence ID" value="PON87241.1"/>
    <property type="molecule type" value="Genomic_DNA"/>
</dbReference>
<dbReference type="AlphaFoldDB" id="A0A2P5ENT7"/>
<feature type="compositionally biased region" description="Gly residues" evidence="1">
    <location>
        <begin position="21"/>
        <end position="41"/>
    </location>
</feature>